<comment type="subcellular location">
    <subcellularLocation>
        <location evidence="9">Mitochondrion</location>
    </subcellularLocation>
    <subcellularLocation>
        <location evidence="9">Mitochondrion inner membrane</location>
    </subcellularLocation>
</comment>
<sequence>MEMLTRGIAGVVRKSGFVARNFGVSAPAAQKVTDPIQQLFLQKIQEYKSKESGGKLVDATPEVEKDLKTELDRVSKQFGGGAGVDMTKFPEFKFPAATVDPINSAN</sequence>
<reference evidence="10" key="1">
    <citation type="submission" date="2022-08" db="UniProtKB">
        <authorList>
            <consortium name="EnsemblMetazoa"/>
        </authorList>
    </citation>
    <scope>IDENTIFICATION</scope>
    <source>
        <strain evidence="10">Israel</strain>
    </source>
</reference>
<comment type="function">
    <text evidence="9">Mitochondrial membrane ATP synthase (F(1)F(0) ATP synthase or Complex V) produces ATP from ADP in the presence of a proton gradient across the membrane which is generated by electron transport complexes of the respiratory chain.</text>
</comment>
<evidence type="ECO:0000256" key="2">
    <source>
        <dbReference type="ARBA" id="ARBA00022448"/>
    </source>
</evidence>
<keyword evidence="4 9" id="KW-0375">Hydrogen ion transport</keyword>
<dbReference type="AlphaFoldDB" id="A0A1B0GQC8"/>
<keyword evidence="2 9" id="KW-0813">Transport</keyword>
<dbReference type="PANTHER" id="PTHR12441:SF10">
    <property type="entry name" value="ATP SYNTHASE-COUPLING FACTOR 6, MITOCHONDRIAL"/>
    <property type="match status" value="1"/>
</dbReference>
<keyword evidence="3" id="KW-0138">CF(0)</keyword>
<dbReference type="GO" id="GO:0015986">
    <property type="term" value="P:proton motive force-driven ATP synthesis"/>
    <property type="evidence" value="ECO:0007669"/>
    <property type="project" value="InterPro"/>
</dbReference>
<proteinExistence type="inferred from homology"/>
<evidence type="ECO:0000256" key="9">
    <source>
        <dbReference type="PIRNR" id="PIRNR002455"/>
    </source>
</evidence>
<dbReference type="SUPFAM" id="SSF111357">
    <property type="entry name" value="Mitochondrial ATP synthase coupling factor 6"/>
    <property type="match status" value="1"/>
</dbReference>
<dbReference type="InterPro" id="IPR036204">
    <property type="entry name" value="ATP_synth_f6_sf_mt"/>
</dbReference>
<dbReference type="Proteomes" id="UP000092462">
    <property type="component" value="Unassembled WGS sequence"/>
</dbReference>
<keyword evidence="8 9" id="KW-0472">Membrane</keyword>
<protein>
    <recommendedName>
        <fullName evidence="9">ATP synthase-coupling factor 6, mitochondrial</fullName>
        <shortName evidence="9">ATPase subunit F6</shortName>
    </recommendedName>
</protein>
<keyword evidence="6 9" id="KW-0406">Ion transport</keyword>
<accession>A0A1B0GQC8</accession>
<dbReference type="EMBL" id="AJVK01016284">
    <property type="status" value="NOT_ANNOTATED_CDS"/>
    <property type="molecule type" value="Genomic_DNA"/>
</dbReference>
<dbReference type="GO" id="GO:0045259">
    <property type="term" value="C:proton-transporting ATP synthase complex"/>
    <property type="evidence" value="ECO:0007669"/>
    <property type="project" value="UniProtKB-KW"/>
</dbReference>
<dbReference type="Gene3D" id="1.10.246.110">
    <property type="entry name" value="Mitochondrial ATP synthase-coupling factor 6"/>
    <property type="match status" value="1"/>
</dbReference>
<dbReference type="InterPro" id="IPR008387">
    <property type="entry name" value="ATP_synth_f6_mt"/>
</dbReference>
<dbReference type="EnsemblMetazoa" id="PPAI009091-RA">
    <property type="protein sequence ID" value="PPAI009091-PA"/>
    <property type="gene ID" value="PPAI009091"/>
</dbReference>
<dbReference type="GO" id="GO:0005743">
    <property type="term" value="C:mitochondrial inner membrane"/>
    <property type="evidence" value="ECO:0007669"/>
    <property type="project" value="UniProtKB-SubCell"/>
</dbReference>
<dbReference type="GO" id="GO:0015078">
    <property type="term" value="F:proton transmembrane transporter activity"/>
    <property type="evidence" value="ECO:0007669"/>
    <property type="project" value="InterPro"/>
</dbReference>
<evidence type="ECO:0000256" key="5">
    <source>
        <dbReference type="ARBA" id="ARBA00022792"/>
    </source>
</evidence>
<dbReference type="PANTHER" id="PTHR12441">
    <property type="entry name" value="ATP SYNTHASE COUPLING FACTOR 6, MITOCHONDRIAL"/>
    <property type="match status" value="1"/>
</dbReference>
<evidence type="ECO:0000256" key="4">
    <source>
        <dbReference type="ARBA" id="ARBA00022781"/>
    </source>
</evidence>
<dbReference type="VEuPathDB" id="VectorBase:PPAI009091"/>
<evidence type="ECO:0000256" key="6">
    <source>
        <dbReference type="ARBA" id="ARBA00023065"/>
    </source>
</evidence>
<evidence type="ECO:0000256" key="7">
    <source>
        <dbReference type="ARBA" id="ARBA00023128"/>
    </source>
</evidence>
<dbReference type="Pfam" id="PF05511">
    <property type="entry name" value="ATP-synt_F6"/>
    <property type="match status" value="1"/>
</dbReference>
<keyword evidence="11" id="KW-1185">Reference proteome</keyword>
<name>A0A1B0GQC8_PHLPP</name>
<evidence type="ECO:0000256" key="1">
    <source>
        <dbReference type="ARBA" id="ARBA00007346"/>
    </source>
</evidence>
<evidence type="ECO:0000313" key="10">
    <source>
        <dbReference type="EnsemblMetazoa" id="PPAI009091-PA"/>
    </source>
</evidence>
<dbReference type="VEuPathDB" id="VectorBase:PPAPM1_006658"/>
<dbReference type="PIRSF" id="PIRSF002455">
    <property type="entry name" value="ATP_synthase_coupling_factor_6"/>
    <property type="match status" value="1"/>
</dbReference>
<evidence type="ECO:0000256" key="3">
    <source>
        <dbReference type="ARBA" id="ARBA00022547"/>
    </source>
</evidence>
<evidence type="ECO:0000256" key="8">
    <source>
        <dbReference type="ARBA" id="ARBA00023136"/>
    </source>
</evidence>
<keyword evidence="5 9" id="KW-0999">Mitochondrion inner membrane</keyword>
<dbReference type="FunFam" id="1.10.246.110:FF:000001">
    <property type="entry name" value="ATP synthase-coupling factor 6, mitochondrial"/>
    <property type="match status" value="1"/>
</dbReference>
<organism evidence="10 11">
    <name type="scientific">Phlebotomus papatasi</name>
    <name type="common">Sandfly</name>
    <dbReference type="NCBI Taxonomy" id="29031"/>
    <lineage>
        <taxon>Eukaryota</taxon>
        <taxon>Metazoa</taxon>
        <taxon>Ecdysozoa</taxon>
        <taxon>Arthropoda</taxon>
        <taxon>Hexapoda</taxon>
        <taxon>Insecta</taxon>
        <taxon>Pterygota</taxon>
        <taxon>Neoptera</taxon>
        <taxon>Endopterygota</taxon>
        <taxon>Diptera</taxon>
        <taxon>Nematocera</taxon>
        <taxon>Psychodoidea</taxon>
        <taxon>Psychodidae</taxon>
        <taxon>Phlebotomus</taxon>
        <taxon>Phlebotomus</taxon>
    </lineage>
</organism>
<comment type="similarity">
    <text evidence="1 9">Belongs to the eukaryotic ATPase subunit F6 family.</text>
</comment>
<evidence type="ECO:0000313" key="11">
    <source>
        <dbReference type="Proteomes" id="UP000092462"/>
    </source>
</evidence>
<keyword evidence="7 9" id="KW-0496">Mitochondrion</keyword>